<dbReference type="PROSITE" id="PS50112">
    <property type="entry name" value="PAS"/>
    <property type="match status" value="1"/>
</dbReference>
<name>A0A1I6KNQ6_9EURY</name>
<dbReference type="InterPro" id="IPR004358">
    <property type="entry name" value="Sig_transdc_His_kin-like_C"/>
</dbReference>
<evidence type="ECO:0000259" key="9">
    <source>
        <dbReference type="PROSITE" id="PS50113"/>
    </source>
</evidence>
<dbReference type="InterPro" id="IPR036097">
    <property type="entry name" value="HisK_dim/P_sf"/>
</dbReference>
<dbReference type="SUPFAM" id="SSF55785">
    <property type="entry name" value="PYP-like sensor domain (PAS domain)"/>
    <property type="match status" value="1"/>
</dbReference>
<dbReference type="AlphaFoldDB" id="A0A1I6KNQ6"/>
<dbReference type="InterPro" id="IPR000014">
    <property type="entry name" value="PAS"/>
</dbReference>
<dbReference type="CDD" id="cd00082">
    <property type="entry name" value="HisKA"/>
    <property type="match status" value="1"/>
</dbReference>
<keyword evidence="5" id="KW-0418">Kinase</keyword>
<dbReference type="InterPro" id="IPR050736">
    <property type="entry name" value="Sensor_HK_Regulatory"/>
</dbReference>
<dbReference type="SUPFAM" id="SSF55874">
    <property type="entry name" value="ATPase domain of HSP90 chaperone/DNA topoisomerase II/histidine kinase"/>
    <property type="match status" value="1"/>
</dbReference>
<feature type="domain" description="PAS" evidence="8">
    <location>
        <begin position="13"/>
        <end position="86"/>
    </location>
</feature>
<evidence type="ECO:0000259" key="7">
    <source>
        <dbReference type="PROSITE" id="PS50109"/>
    </source>
</evidence>
<dbReference type="InterPro" id="IPR005467">
    <property type="entry name" value="His_kinase_dom"/>
</dbReference>
<dbReference type="InterPro" id="IPR001610">
    <property type="entry name" value="PAC"/>
</dbReference>
<dbReference type="Pfam" id="PF13185">
    <property type="entry name" value="GAF_2"/>
    <property type="match status" value="1"/>
</dbReference>
<dbReference type="EMBL" id="FOZK01000001">
    <property type="protein sequence ID" value="SFR92824.1"/>
    <property type="molecule type" value="Genomic_DNA"/>
</dbReference>
<dbReference type="CDD" id="cd00075">
    <property type="entry name" value="HATPase"/>
    <property type="match status" value="1"/>
</dbReference>
<dbReference type="PRINTS" id="PR00344">
    <property type="entry name" value="BCTRLSENSOR"/>
</dbReference>
<proteinExistence type="predicted"/>
<evidence type="ECO:0000256" key="5">
    <source>
        <dbReference type="ARBA" id="ARBA00022777"/>
    </source>
</evidence>
<dbReference type="Proteomes" id="UP000199062">
    <property type="component" value="Unassembled WGS sequence"/>
</dbReference>
<dbReference type="SMART" id="SM00065">
    <property type="entry name" value="GAF"/>
    <property type="match status" value="1"/>
</dbReference>
<dbReference type="PROSITE" id="PS50109">
    <property type="entry name" value="HIS_KIN"/>
    <property type="match status" value="1"/>
</dbReference>
<dbReference type="SUPFAM" id="SSF55781">
    <property type="entry name" value="GAF domain-like"/>
    <property type="match status" value="1"/>
</dbReference>
<dbReference type="SMART" id="SM00387">
    <property type="entry name" value="HATPase_c"/>
    <property type="match status" value="1"/>
</dbReference>
<evidence type="ECO:0000313" key="11">
    <source>
        <dbReference type="Proteomes" id="UP000199062"/>
    </source>
</evidence>
<dbReference type="InterPro" id="IPR003594">
    <property type="entry name" value="HATPase_dom"/>
</dbReference>
<evidence type="ECO:0000256" key="1">
    <source>
        <dbReference type="ARBA" id="ARBA00000085"/>
    </source>
</evidence>
<reference evidence="10 11" key="1">
    <citation type="submission" date="2016-10" db="EMBL/GenBank/DDBJ databases">
        <authorList>
            <person name="de Groot N.N."/>
        </authorList>
    </citation>
    <scope>NUCLEOTIDE SEQUENCE [LARGE SCALE GENOMIC DNA]</scope>
    <source>
        <strain evidence="10 11">CGMCC 1.10457</strain>
    </source>
</reference>
<dbReference type="NCBIfam" id="TIGR00229">
    <property type="entry name" value="sensory_box"/>
    <property type="match status" value="1"/>
</dbReference>
<protein>
    <recommendedName>
        <fullName evidence="2">histidine kinase</fullName>
        <ecNumber evidence="2">2.7.13.3</ecNumber>
    </recommendedName>
</protein>
<keyword evidence="11" id="KW-1185">Reference proteome</keyword>
<dbReference type="PANTHER" id="PTHR43711:SF1">
    <property type="entry name" value="HISTIDINE KINASE 1"/>
    <property type="match status" value="1"/>
</dbReference>
<evidence type="ECO:0000256" key="4">
    <source>
        <dbReference type="ARBA" id="ARBA00022679"/>
    </source>
</evidence>
<dbReference type="InterPro" id="IPR003661">
    <property type="entry name" value="HisK_dim/P_dom"/>
</dbReference>
<keyword evidence="3" id="KW-0597">Phosphoprotein</keyword>
<dbReference type="Pfam" id="PF02518">
    <property type="entry name" value="HATPase_c"/>
    <property type="match status" value="1"/>
</dbReference>
<evidence type="ECO:0000259" key="8">
    <source>
        <dbReference type="PROSITE" id="PS50112"/>
    </source>
</evidence>
<feature type="domain" description="Histidine kinase" evidence="7">
    <location>
        <begin position="302"/>
        <end position="492"/>
    </location>
</feature>
<dbReference type="Pfam" id="PF13426">
    <property type="entry name" value="PAS_9"/>
    <property type="match status" value="1"/>
</dbReference>
<evidence type="ECO:0000313" key="10">
    <source>
        <dbReference type="EMBL" id="SFR92824.1"/>
    </source>
</evidence>
<dbReference type="InterPro" id="IPR036890">
    <property type="entry name" value="HATPase_C_sf"/>
</dbReference>
<evidence type="ECO:0000256" key="3">
    <source>
        <dbReference type="ARBA" id="ARBA00022553"/>
    </source>
</evidence>
<dbReference type="InterPro" id="IPR029016">
    <property type="entry name" value="GAF-like_dom_sf"/>
</dbReference>
<dbReference type="Gene3D" id="3.30.450.40">
    <property type="match status" value="1"/>
</dbReference>
<keyword evidence="6" id="KW-0902">Two-component regulatory system</keyword>
<dbReference type="SMART" id="SM00086">
    <property type="entry name" value="PAC"/>
    <property type="match status" value="1"/>
</dbReference>
<dbReference type="STRING" id="767519.SAMN05216559_1157"/>
<dbReference type="InterPro" id="IPR000700">
    <property type="entry name" value="PAS-assoc_C"/>
</dbReference>
<feature type="domain" description="PAC" evidence="9">
    <location>
        <begin position="89"/>
        <end position="141"/>
    </location>
</feature>
<gene>
    <name evidence="10" type="ORF">SAMN05216559_1157</name>
</gene>
<dbReference type="Gene3D" id="1.10.287.130">
    <property type="match status" value="1"/>
</dbReference>
<dbReference type="SMART" id="SM00388">
    <property type="entry name" value="HisKA"/>
    <property type="match status" value="1"/>
</dbReference>
<keyword evidence="4" id="KW-0808">Transferase</keyword>
<dbReference type="InterPro" id="IPR035965">
    <property type="entry name" value="PAS-like_dom_sf"/>
</dbReference>
<dbReference type="CDD" id="cd00130">
    <property type="entry name" value="PAS"/>
    <property type="match status" value="1"/>
</dbReference>
<dbReference type="Pfam" id="PF00512">
    <property type="entry name" value="HisKA"/>
    <property type="match status" value="1"/>
</dbReference>
<evidence type="ECO:0000256" key="2">
    <source>
        <dbReference type="ARBA" id="ARBA00012438"/>
    </source>
</evidence>
<dbReference type="SUPFAM" id="SSF47384">
    <property type="entry name" value="Homodimeric domain of signal transducing histidine kinase"/>
    <property type="match status" value="1"/>
</dbReference>
<accession>A0A1I6KNQ6</accession>
<evidence type="ECO:0000256" key="6">
    <source>
        <dbReference type="ARBA" id="ARBA00023012"/>
    </source>
</evidence>
<dbReference type="PANTHER" id="PTHR43711">
    <property type="entry name" value="TWO-COMPONENT HISTIDINE KINASE"/>
    <property type="match status" value="1"/>
</dbReference>
<dbReference type="GO" id="GO:0000155">
    <property type="term" value="F:phosphorelay sensor kinase activity"/>
    <property type="evidence" value="ECO:0007669"/>
    <property type="project" value="InterPro"/>
</dbReference>
<dbReference type="Gene3D" id="3.30.565.10">
    <property type="entry name" value="Histidine kinase-like ATPase, C-terminal domain"/>
    <property type="match status" value="1"/>
</dbReference>
<dbReference type="EC" id="2.7.13.3" evidence="2"/>
<organism evidence="10 11">
    <name type="scientific">Halomicrobium zhouii</name>
    <dbReference type="NCBI Taxonomy" id="767519"/>
    <lineage>
        <taxon>Archaea</taxon>
        <taxon>Methanobacteriati</taxon>
        <taxon>Methanobacteriota</taxon>
        <taxon>Stenosarchaea group</taxon>
        <taxon>Halobacteria</taxon>
        <taxon>Halobacteriales</taxon>
        <taxon>Haloarculaceae</taxon>
        <taxon>Halomicrobium</taxon>
    </lineage>
</organism>
<dbReference type="SMART" id="SM00091">
    <property type="entry name" value="PAS"/>
    <property type="match status" value="1"/>
</dbReference>
<comment type="catalytic activity">
    <reaction evidence="1">
        <text>ATP + protein L-histidine = ADP + protein N-phospho-L-histidine.</text>
        <dbReference type="EC" id="2.7.13.3"/>
    </reaction>
</comment>
<sequence>MNTVGERVKEERDDRTGYDVVDQAPVGITICDPSQEGLPVVYVNDRFVELTGYDRSELVGRDWPSLQGPETSTARIAEVCEAVEAQETETAELLLYRADGEPFWSRVRVAPLCDDDGNLQKYVGFHEDVTDERRREGTLEALHGVATRLQNEGTVDAVCERTVSAAASILDFEICTVMIRDGEWLVPRAMSDQAPPDGSRKMALDHGLAGATYQSGKSTVIDEISEDDVSDPANDTYRSGMSVPIGEHGVFQVVHVEPNGFDEQDLELAELLVTHTASAIGRLERERELERQNERLESFVDVVSHDLRNPLSVVKGSLELARETGDDEHFQRARGAIDRMDQLIEDLLTLARHGEPVEDLVPVDLATLARESWTTVATADATLVVETSPTVHCHVGRIRQVLENLFRNAVEHAGEDVTVAVGGLPDGTGFYVADDGPGIPAAEREAVFQSGYSKTDGGTGLGLSIVHQCAAAHGWTVAVTESEDGGARFEFTDVEVDS</sequence>
<dbReference type="Gene3D" id="3.30.450.20">
    <property type="entry name" value="PAS domain"/>
    <property type="match status" value="1"/>
</dbReference>
<dbReference type="InterPro" id="IPR003018">
    <property type="entry name" value="GAF"/>
</dbReference>
<dbReference type="PROSITE" id="PS50113">
    <property type="entry name" value="PAC"/>
    <property type="match status" value="1"/>
</dbReference>